<evidence type="ECO:0000313" key="3">
    <source>
        <dbReference type="Proteomes" id="UP001595776"/>
    </source>
</evidence>
<dbReference type="InterPro" id="IPR011990">
    <property type="entry name" value="TPR-like_helical_dom_sf"/>
</dbReference>
<dbReference type="PANTHER" id="PTHR45153">
    <property type="entry name" value="TETRATRICOPEPTIDE REPEAT PROTEIN 16"/>
    <property type="match status" value="1"/>
</dbReference>
<comment type="caution">
    <text evidence="2">The sequence shown here is derived from an EMBL/GenBank/DDBJ whole genome shotgun (WGS) entry which is preliminary data.</text>
</comment>
<keyword evidence="3" id="KW-1185">Reference proteome</keyword>
<evidence type="ECO:0000256" key="1">
    <source>
        <dbReference type="PROSITE-ProRule" id="PRU00339"/>
    </source>
</evidence>
<dbReference type="Proteomes" id="UP001595776">
    <property type="component" value="Unassembled WGS sequence"/>
</dbReference>
<dbReference type="PANTHER" id="PTHR45153:SF1">
    <property type="entry name" value="TETRATRICOPEPTIDE REPEAT PROTEIN 16"/>
    <property type="match status" value="1"/>
</dbReference>
<gene>
    <name evidence="2" type="ORF">ACFO5Q_05575</name>
</gene>
<accession>A0ABV8U8R8</accession>
<name>A0ABV8U8R8_9PROT</name>
<evidence type="ECO:0000313" key="2">
    <source>
        <dbReference type="EMBL" id="MFC4347307.1"/>
    </source>
</evidence>
<feature type="repeat" description="TPR" evidence="1">
    <location>
        <begin position="112"/>
        <end position="145"/>
    </location>
</feature>
<dbReference type="InterPro" id="IPR019734">
    <property type="entry name" value="TPR_rpt"/>
</dbReference>
<dbReference type="Pfam" id="PF13181">
    <property type="entry name" value="TPR_8"/>
    <property type="match status" value="1"/>
</dbReference>
<dbReference type="SMART" id="SM00028">
    <property type="entry name" value="TPR"/>
    <property type="match status" value="3"/>
</dbReference>
<organism evidence="2 3">
    <name type="scientific">Kordiimonas lipolytica</name>
    <dbReference type="NCBI Taxonomy" id="1662421"/>
    <lineage>
        <taxon>Bacteria</taxon>
        <taxon>Pseudomonadati</taxon>
        <taxon>Pseudomonadota</taxon>
        <taxon>Alphaproteobacteria</taxon>
        <taxon>Kordiimonadales</taxon>
        <taxon>Kordiimonadaceae</taxon>
        <taxon>Kordiimonas</taxon>
    </lineage>
</organism>
<dbReference type="Gene3D" id="1.25.40.10">
    <property type="entry name" value="Tetratricopeptide repeat domain"/>
    <property type="match status" value="1"/>
</dbReference>
<dbReference type="SUPFAM" id="SSF48452">
    <property type="entry name" value="TPR-like"/>
    <property type="match status" value="1"/>
</dbReference>
<dbReference type="EMBL" id="JBHSCR010000003">
    <property type="protein sequence ID" value="MFC4347307.1"/>
    <property type="molecule type" value="Genomic_DNA"/>
</dbReference>
<sequence>MSISHEYMSRLLAFGVVIFLAALFLLSVPSNAQDQVIYVNADRNIEKGQDAMRDGDYERAVRYLKKAARRGLSSEHRAIVQNSLCASLYFQGAYEEAATACTDAITEDGRYWKAFVNRGHARKALGDMSGALADYCEARELSPKHVSGVFQSQCEG</sequence>
<dbReference type="PROSITE" id="PS50005">
    <property type="entry name" value="TPR"/>
    <property type="match status" value="1"/>
</dbReference>
<protein>
    <recommendedName>
        <fullName evidence="4">Tetratricopeptide repeat-containing protein</fullName>
    </recommendedName>
</protein>
<reference evidence="3" key="1">
    <citation type="journal article" date="2019" name="Int. J. Syst. Evol. Microbiol.">
        <title>The Global Catalogue of Microorganisms (GCM) 10K type strain sequencing project: providing services to taxonomists for standard genome sequencing and annotation.</title>
        <authorList>
            <consortium name="The Broad Institute Genomics Platform"/>
            <consortium name="The Broad Institute Genome Sequencing Center for Infectious Disease"/>
            <person name="Wu L."/>
            <person name="Ma J."/>
        </authorList>
    </citation>
    <scope>NUCLEOTIDE SEQUENCE [LARGE SCALE GENOMIC DNA]</scope>
    <source>
        <strain evidence="3">CGMCC 1.15304</strain>
    </source>
</reference>
<keyword evidence="1" id="KW-0802">TPR repeat</keyword>
<dbReference type="RefSeq" id="WP_068152667.1">
    <property type="nucleotide sequence ID" value="NZ_JBHSCR010000003.1"/>
</dbReference>
<evidence type="ECO:0008006" key="4">
    <source>
        <dbReference type="Google" id="ProtNLM"/>
    </source>
</evidence>
<proteinExistence type="predicted"/>